<comment type="similarity">
    <text evidence="2">Belongs to the GerABKC lipoprotein family.</text>
</comment>
<dbReference type="InterPro" id="IPR008844">
    <property type="entry name" value="Spore_GerAC-like"/>
</dbReference>
<feature type="domain" description="Spore germination protein N-terminal" evidence="9">
    <location>
        <begin position="22"/>
        <end position="187"/>
    </location>
</feature>
<dbReference type="InterPro" id="IPR057336">
    <property type="entry name" value="GerAC_N"/>
</dbReference>
<dbReference type="Gene3D" id="3.30.300.210">
    <property type="entry name" value="Nutrient germinant receptor protein C, domain 3"/>
    <property type="match status" value="1"/>
</dbReference>
<evidence type="ECO:0000256" key="5">
    <source>
        <dbReference type="ARBA" id="ARBA00023136"/>
    </source>
</evidence>
<dbReference type="NCBIfam" id="TIGR02887">
    <property type="entry name" value="spore_ger_x_C"/>
    <property type="match status" value="1"/>
</dbReference>
<dbReference type="InterPro" id="IPR046953">
    <property type="entry name" value="Spore_GerAC-like_C"/>
</dbReference>
<dbReference type="PROSITE" id="PS51257">
    <property type="entry name" value="PROKAR_LIPOPROTEIN"/>
    <property type="match status" value="1"/>
</dbReference>
<evidence type="ECO:0000256" key="1">
    <source>
        <dbReference type="ARBA" id="ARBA00004635"/>
    </source>
</evidence>
<dbReference type="Pfam" id="PF05504">
    <property type="entry name" value="Spore_GerAC"/>
    <property type="match status" value="1"/>
</dbReference>
<keyword evidence="6" id="KW-0564">Palmitate</keyword>
<keyword evidence="7" id="KW-0449">Lipoprotein</keyword>
<dbReference type="InterPro" id="IPR038501">
    <property type="entry name" value="Spore_GerAC_C_sf"/>
</dbReference>
<feature type="domain" description="Spore germination GerAC-like C-terminal" evidence="8">
    <location>
        <begin position="197"/>
        <end position="376"/>
    </location>
</feature>
<evidence type="ECO:0000313" key="11">
    <source>
        <dbReference type="Proteomes" id="UP000737402"/>
    </source>
</evidence>
<dbReference type="RefSeq" id="WP_204414443.1">
    <property type="nucleotide sequence ID" value="NZ_JAFBED010000002.1"/>
</dbReference>
<evidence type="ECO:0000259" key="8">
    <source>
        <dbReference type="Pfam" id="PF05504"/>
    </source>
</evidence>
<sequence>MKQFKLISILACSIFLGGCLQQKPLEELGLVTAMGYDKEDELLRGTIVYYEFDPLHTNDSKMVSTLSNTSKGIRQKENLSSSRKLVSGQLRIAIYGEELAKEGIIAYIDTLSRDSEVGTMVYLSVAENSAYELIHNSQQSEEITNVGTYLYDLISQNVEAESLVSPTLHEFMQCYYSEGRDPVLPLLDFSDDTLRIKGLALFKDDKMQGSIDTDKSFYLKLLLDPYRAGTIEISLPKNDMGNHIKKREQVQNKAENLFVSLDHLESSVDIKLEDAKANEYSIKVDVVTRMQEISEDYDLGNPKALIVLEKAISKVMERKMEKIIAEFQSLGVDPIGFGNYYRSKVGYEKFSRDKWQGIYPGATFNIEVKTKILRTGVMD</sequence>
<gene>
    <name evidence="10" type="ORF">JOC95_001271</name>
</gene>
<proteinExistence type="inferred from homology"/>
<keyword evidence="4" id="KW-0732">Signal</keyword>
<evidence type="ECO:0000259" key="9">
    <source>
        <dbReference type="Pfam" id="PF25198"/>
    </source>
</evidence>
<comment type="subcellular location">
    <subcellularLocation>
        <location evidence="1">Membrane</location>
        <topology evidence="1">Lipid-anchor</topology>
    </subcellularLocation>
</comment>
<evidence type="ECO:0000256" key="6">
    <source>
        <dbReference type="ARBA" id="ARBA00023139"/>
    </source>
</evidence>
<dbReference type="PANTHER" id="PTHR35789:SF1">
    <property type="entry name" value="SPORE GERMINATION PROTEIN B3"/>
    <property type="match status" value="1"/>
</dbReference>
<dbReference type="EMBL" id="JAFBED010000002">
    <property type="protein sequence ID" value="MBM7619422.1"/>
    <property type="molecule type" value="Genomic_DNA"/>
</dbReference>
<evidence type="ECO:0000256" key="2">
    <source>
        <dbReference type="ARBA" id="ARBA00007886"/>
    </source>
</evidence>
<evidence type="ECO:0000256" key="7">
    <source>
        <dbReference type="ARBA" id="ARBA00023288"/>
    </source>
</evidence>
<evidence type="ECO:0000256" key="3">
    <source>
        <dbReference type="ARBA" id="ARBA00022544"/>
    </source>
</evidence>
<evidence type="ECO:0000313" key="10">
    <source>
        <dbReference type="EMBL" id="MBM7619422.1"/>
    </source>
</evidence>
<comment type="caution">
    <text evidence="10">The sequence shown here is derived from an EMBL/GenBank/DDBJ whole genome shotgun (WGS) entry which is preliminary data.</text>
</comment>
<keyword evidence="5" id="KW-0472">Membrane</keyword>
<accession>A0ABS2NXL9</accession>
<reference evidence="10 11" key="1">
    <citation type="submission" date="2021-01" db="EMBL/GenBank/DDBJ databases">
        <title>Genomic Encyclopedia of Type Strains, Phase IV (KMG-IV): sequencing the most valuable type-strain genomes for metagenomic binning, comparative biology and taxonomic classification.</title>
        <authorList>
            <person name="Goeker M."/>
        </authorList>
    </citation>
    <scope>NUCLEOTIDE SEQUENCE [LARGE SCALE GENOMIC DNA]</scope>
    <source>
        <strain evidence="10 11">DSM 25879</strain>
    </source>
</reference>
<evidence type="ECO:0000256" key="4">
    <source>
        <dbReference type="ARBA" id="ARBA00022729"/>
    </source>
</evidence>
<name>A0ABS2NXL9_9BACI</name>
<dbReference type="PANTHER" id="PTHR35789">
    <property type="entry name" value="SPORE GERMINATION PROTEIN B3"/>
    <property type="match status" value="1"/>
</dbReference>
<dbReference type="Pfam" id="PF25198">
    <property type="entry name" value="Spore_GerAC_N"/>
    <property type="match status" value="1"/>
</dbReference>
<keyword evidence="11" id="KW-1185">Reference proteome</keyword>
<keyword evidence="3" id="KW-0309">Germination</keyword>
<dbReference type="Proteomes" id="UP000737402">
    <property type="component" value="Unassembled WGS sequence"/>
</dbReference>
<organism evidence="10 11">
    <name type="scientific">Sutcliffiella tianshenii</name>
    <dbReference type="NCBI Taxonomy" id="1463404"/>
    <lineage>
        <taxon>Bacteria</taxon>
        <taxon>Bacillati</taxon>
        <taxon>Bacillota</taxon>
        <taxon>Bacilli</taxon>
        <taxon>Bacillales</taxon>
        <taxon>Bacillaceae</taxon>
        <taxon>Sutcliffiella</taxon>
    </lineage>
</organism>
<protein>
    <submittedName>
        <fullName evidence="10">Spore germination protein</fullName>
    </submittedName>
</protein>